<protein>
    <submittedName>
        <fullName evidence="1">Uncharacterized protein</fullName>
    </submittedName>
</protein>
<sequence length="215" mass="23998">MSKNLILTLGGLGIGGVGAGGLLALRPWKSKVVTFADRYKHSLLDTVKDNSAWDNRYSFLKTIKPKHPTLISAHIEATKTSSSNENEAKRLMKEGCKSIYKSPFENSEYWDDFKNYCSRTNGDASSGKEWNGEDTTSSSGNKWDASLTSLKSHEISNGSLPSVLETLKAEIQSKDSFEKTHRDSLKSWCDGVKKEPFMGPDSLEFRNQELYCKVK</sequence>
<dbReference type="AlphaFoldDB" id="H6N7R7"/>
<dbReference type="STRING" id="1111676.MHC_04165"/>
<dbReference type="HOGENOM" id="CLU_096783_0_0_14"/>
<proteinExistence type="predicted"/>
<evidence type="ECO:0000313" key="1">
    <source>
        <dbReference type="EMBL" id="AEW45689.1"/>
    </source>
</evidence>
<keyword evidence="2" id="KW-1185">Reference proteome</keyword>
<dbReference type="KEGG" id="mhe:MHC_04165"/>
<dbReference type="EMBL" id="CP003199">
    <property type="protein sequence ID" value="AEW45689.1"/>
    <property type="molecule type" value="Genomic_DNA"/>
</dbReference>
<gene>
    <name evidence="1" type="ordered locus">MHC_04165</name>
</gene>
<dbReference type="Proteomes" id="UP000009135">
    <property type="component" value="Chromosome"/>
</dbReference>
<evidence type="ECO:0000313" key="2">
    <source>
        <dbReference type="Proteomes" id="UP000009135"/>
    </source>
</evidence>
<organism evidence="1 2">
    <name type="scientific">Mycoplasma haemocanis (strain Illinois)</name>
    <dbReference type="NCBI Taxonomy" id="1111676"/>
    <lineage>
        <taxon>Bacteria</taxon>
        <taxon>Bacillati</taxon>
        <taxon>Mycoplasmatota</taxon>
        <taxon>Mollicutes</taxon>
        <taxon>Mycoplasmataceae</taxon>
        <taxon>Mycoplasma</taxon>
    </lineage>
</organism>
<reference evidence="1 2" key="1">
    <citation type="journal article" date="2012" name="J. Bacteriol.">
        <title>Complete genome sequence of Mycoplasma haemocanis strain Illinois.</title>
        <authorList>
            <person name="do Nascimento N.C."/>
            <person name="Guimaraes A.M."/>
            <person name="Santos A.P."/>
            <person name="Sanmiguel P.J."/>
            <person name="Messick J.B."/>
        </authorList>
    </citation>
    <scope>NUCLEOTIDE SEQUENCE [LARGE SCALE GENOMIC DNA]</scope>
    <source>
        <strain evidence="1 2">Illinois</strain>
    </source>
</reference>
<name>H6N7R7_MYCHN</name>
<accession>H6N7R7</accession>